<dbReference type="EMBL" id="JAERWL010000009">
    <property type="protein sequence ID" value="MBM9477096.1"/>
    <property type="molecule type" value="Genomic_DNA"/>
</dbReference>
<dbReference type="Pfam" id="PF04199">
    <property type="entry name" value="Cyclase"/>
    <property type="match status" value="1"/>
</dbReference>
<dbReference type="PANTHER" id="PTHR31118">
    <property type="entry name" value="CYCLASE-LIKE PROTEIN 2"/>
    <property type="match status" value="1"/>
</dbReference>
<name>A0A938YG69_9ACTN</name>
<dbReference type="InterPro" id="IPR037175">
    <property type="entry name" value="KFase_sf"/>
</dbReference>
<keyword evidence="2" id="KW-1185">Reference proteome</keyword>
<dbReference type="InterPro" id="IPR007325">
    <property type="entry name" value="KFase/CYL"/>
</dbReference>
<dbReference type="RefSeq" id="WP_205257192.1">
    <property type="nucleotide sequence ID" value="NZ_BAAAPV010000001.1"/>
</dbReference>
<evidence type="ECO:0000313" key="1">
    <source>
        <dbReference type="EMBL" id="MBM9477096.1"/>
    </source>
</evidence>
<protein>
    <submittedName>
        <fullName evidence="1">Cyclase family protein</fullName>
    </submittedName>
</protein>
<dbReference type="GO" id="GO:0019441">
    <property type="term" value="P:L-tryptophan catabolic process to kynurenine"/>
    <property type="evidence" value="ECO:0007669"/>
    <property type="project" value="InterPro"/>
</dbReference>
<comment type="caution">
    <text evidence="1">The sequence shown here is derived from an EMBL/GenBank/DDBJ whole genome shotgun (WGS) entry which is preliminary data.</text>
</comment>
<dbReference type="Gene3D" id="3.50.30.50">
    <property type="entry name" value="Putative cyclase"/>
    <property type="match status" value="1"/>
</dbReference>
<dbReference type="PANTHER" id="PTHR31118:SF32">
    <property type="entry name" value="KYNURENINE FORMAMIDASE"/>
    <property type="match status" value="1"/>
</dbReference>
<accession>A0A938YG69</accession>
<dbReference type="AlphaFoldDB" id="A0A938YG69"/>
<proteinExistence type="predicted"/>
<dbReference type="SUPFAM" id="SSF102198">
    <property type="entry name" value="Putative cyclase"/>
    <property type="match status" value="1"/>
</dbReference>
<reference evidence="1" key="1">
    <citation type="submission" date="2021-01" db="EMBL/GenBank/DDBJ databases">
        <title>KCTC 19127 draft genome.</title>
        <authorList>
            <person name="An D."/>
        </authorList>
    </citation>
    <scope>NUCLEOTIDE SEQUENCE</scope>
    <source>
        <strain evidence="1">KCTC 19127</strain>
    </source>
</reference>
<sequence length="219" mass="22601">MTGRRVVDLAHPVVEGMITYPGIPGPALGSHLSFADSRAIYAPGTEFSIGTIAMAANTGTYLDTPAHRYDGGDDLSVVPLARMVDLDGLVVRAHGVPSVGPEVLDGLDVRGRAVLVDTGHSRHWGTEAYAVDHPSLSTALAERLVALGATLVGIDSLNIDATRGGERPVHSALLAAGIPVVEHLRGLGDLPDAGFRFSAAPPAVVGMATFTVRAFAVVG</sequence>
<organism evidence="1 2">
    <name type="scientific">Nakamurella flavida</name>
    <dbReference type="NCBI Taxonomy" id="363630"/>
    <lineage>
        <taxon>Bacteria</taxon>
        <taxon>Bacillati</taxon>
        <taxon>Actinomycetota</taxon>
        <taxon>Actinomycetes</taxon>
        <taxon>Nakamurellales</taxon>
        <taxon>Nakamurellaceae</taxon>
        <taxon>Nakamurella</taxon>
    </lineage>
</organism>
<evidence type="ECO:0000313" key="2">
    <source>
        <dbReference type="Proteomes" id="UP000663801"/>
    </source>
</evidence>
<dbReference type="GO" id="GO:0004061">
    <property type="term" value="F:arylformamidase activity"/>
    <property type="evidence" value="ECO:0007669"/>
    <property type="project" value="InterPro"/>
</dbReference>
<dbReference type="Proteomes" id="UP000663801">
    <property type="component" value="Unassembled WGS sequence"/>
</dbReference>
<gene>
    <name evidence="1" type="ORF">JL107_11615</name>
</gene>